<evidence type="ECO:0000313" key="3">
    <source>
        <dbReference type="EMBL" id="KAK6588397.1"/>
    </source>
</evidence>
<dbReference type="EMBL" id="JAWDEY010000033">
    <property type="protein sequence ID" value="KAK6588397.1"/>
    <property type="molecule type" value="Genomic_DNA"/>
</dbReference>
<keyword evidence="2" id="KW-0472">Membrane</keyword>
<accession>A0AAV9XUN3</accession>
<evidence type="ECO:0000256" key="2">
    <source>
        <dbReference type="SAM" id="Phobius"/>
    </source>
</evidence>
<dbReference type="Proteomes" id="UP001311799">
    <property type="component" value="Unassembled WGS sequence"/>
</dbReference>
<proteinExistence type="predicted"/>
<keyword evidence="2" id="KW-0812">Transmembrane</keyword>
<evidence type="ECO:0000313" key="4">
    <source>
        <dbReference type="Proteomes" id="UP001311799"/>
    </source>
</evidence>
<sequence length="295" mass="33882">MKELESENSKTWSGDRNLRTGNVNIDKKVGSDEANNNKNKNIKFKKYGTFLLLGALTIIAISLVALIAGRSTHNPVLLYIQGVFPPLKESENGNINPKNTVGNGENRQQFIEKDGLYIENSHFRSVSDLYFNRLLATPLSKMSLTIPINDELIRSYQIKAIDYNKNGDMTFHLSLGHSLKINNDTMILVDDKMNVINKLPTYIEEQNSNKSDINKNAENNPDFDKSLEAKLRKNDEGRRLQQEYYNYTSTTEWSHKPQIVNNIIPTYYPRNPYVPPYGNPYYYAPNILVPFVYIY</sequence>
<name>A0AAV9XUN3_9CRYT</name>
<feature type="transmembrane region" description="Helical" evidence="2">
    <location>
        <begin position="47"/>
        <end position="68"/>
    </location>
</feature>
<dbReference type="AlphaFoldDB" id="A0AAV9XUN3"/>
<reference evidence="3 4" key="1">
    <citation type="submission" date="2023-10" db="EMBL/GenBank/DDBJ databases">
        <title>Comparative genomics analysis reveals potential genetic determinants of host preference in Cryptosporidium xiaoi.</title>
        <authorList>
            <person name="Xiao L."/>
            <person name="Li J."/>
        </authorList>
    </citation>
    <scope>NUCLEOTIDE SEQUENCE [LARGE SCALE GENOMIC DNA]</scope>
    <source>
        <strain evidence="3 4">52996</strain>
    </source>
</reference>
<feature type="region of interest" description="Disordered" evidence="1">
    <location>
        <begin position="1"/>
        <end position="38"/>
    </location>
</feature>
<keyword evidence="4" id="KW-1185">Reference proteome</keyword>
<feature type="compositionally biased region" description="Polar residues" evidence="1">
    <location>
        <begin position="9"/>
        <end position="23"/>
    </location>
</feature>
<organism evidence="3 4">
    <name type="scientific">Cryptosporidium xiaoi</name>
    <dbReference type="NCBI Taxonomy" id="659607"/>
    <lineage>
        <taxon>Eukaryota</taxon>
        <taxon>Sar</taxon>
        <taxon>Alveolata</taxon>
        <taxon>Apicomplexa</taxon>
        <taxon>Conoidasida</taxon>
        <taxon>Coccidia</taxon>
        <taxon>Eucoccidiorida</taxon>
        <taxon>Eimeriorina</taxon>
        <taxon>Cryptosporidiidae</taxon>
        <taxon>Cryptosporidium</taxon>
    </lineage>
</organism>
<evidence type="ECO:0000256" key="1">
    <source>
        <dbReference type="SAM" id="MobiDB-lite"/>
    </source>
</evidence>
<protein>
    <submittedName>
        <fullName evidence="3">Uncharacterized protein</fullName>
    </submittedName>
</protein>
<keyword evidence="2" id="KW-1133">Transmembrane helix</keyword>
<gene>
    <name evidence="3" type="ORF">RS030_5695</name>
</gene>
<comment type="caution">
    <text evidence="3">The sequence shown here is derived from an EMBL/GenBank/DDBJ whole genome shotgun (WGS) entry which is preliminary data.</text>
</comment>